<sequence length="171" mass="19525">MKIVLLGYMGSGKSAIGSLLSQKLQISFYDLDNEIEKIEQIAISEIFKTKGEIYFRKKENEVLKAILALEQDFVLSLGGGTPCYYNNIELLKAAGLSSYYLKATTDTLVKRLMDEKNSRPLLHNQDENSLKDFINKHLFDRNYYYHQATKIVNVDDKTIEEISNEISDALT</sequence>
<accession>A0ABW5Z5J3</accession>
<keyword evidence="7" id="KW-0460">Magnesium</keyword>
<keyword evidence="1 7" id="KW-0028">Amino-acid biosynthesis</keyword>
<dbReference type="EC" id="2.7.1.71" evidence="7"/>
<dbReference type="GO" id="GO:0016301">
    <property type="term" value="F:kinase activity"/>
    <property type="evidence" value="ECO:0007669"/>
    <property type="project" value="UniProtKB-KW"/>
</dbReference>
<feature type="binding site" evidence="7">
    <location>
        <position position="141"/>
    </location>
    <ligand>
        <name>substrate</name>
    </ligand>
</feature>
<dbReference type="EMBL" id="JBHUOL010000010">
    <property type="protein sequence ID" value="MFD2907917.1"/>
    <property type="molecule type" value="Genomic_DNA"/>
</dbReference>
<keyword evidence="3 7" id="KW-0547">Nucleotide-binding</keyword>
<feature type="binding site" evidence="7">
    <location>
        <begin position="10"/>
        <end position="15"/>
    </location>
    <ligand>
        <name>ATP</name>
        <dbReference type="ChEBI" id="CHEBI:30616"/>
    </ligand>
</feature>
<dbReference type="CDD" id="cd00464">
    <property type="entry name" value="SK"/>
    <property type="match status" value="1"/>
</dbReference>
<comment type="subcellular location">
    <subcellularLocation>
        <location evidence="7">Cytoplasm</location>
    </subcellularLocation>
</comment>
<dbReference type="RefSeq" id="WP_379804771.1">
    <property type="nucleotide sequence ID" value="NZ_JBHUOL010000010.1"/>
</dbReference>
<comment type="caution">
    <text evidence="7">Lacks conserved residue(s) required for the propagation of feature annotation.</text>
</comment>
<comment type="catalytic activity">
    <reaction evidence="7">
        <text>shikimate + ATP = 3-phosphoshikimate + ADP + H(+)</text>
        <dbReference type="Rhea" id="RHEA:13121"/>
        <dbReference type="ChEBI" id="CHEBI:15378"/>
        <dbReference type="ChEBI" id="CHEBI:30616"/>
        <dbReference type="ChEBI" id="CHEBI:36208"/>
        <dbReference type="ChEBI" id="CHEBI:145989"/>
        <dbReference type="ChEBI" id="CHEBI:456216"/>
        <dbReference type="EC" id="2.7.1.71"/>
    </reaction>
</comment>
<evidence type="ECO:0000256" key="2">
    <source>
        <dbReference type="ARBA" id="ARBA00022679"/>
    </source>
</evidence>
<dbReference type="PANTHER" id="PTHR21087:SF16">
    <property type="entry name" value="SHIKIMATE KINASE 1, CHLOROPLASTIC"/>
    <property type="match status" value="1"/>
</dbReference>
<evidence type="ECO:0000256" key="3">
    <source>
        <dbReference type="ARBA" id="ARBA00022741"/>
    </source>
</evidence>
<comment type="function">
    <text evidence="7">Catalyzes the specific phosphorylation of the 3-hydroxyl group of shikimic acid using ATP as a cosubstrate.</text>
</comment>
<keyword evidence="2 7" id="KW-0808">Transferase</keyword>
<comment type="caution">
    <text evidence="8">The sequence shown here is derived from an EMBL/GenBank/DDBJ whole genome shotgun (WGS) entry which is preliminary data.</text>
</comment>
<evidence type="ECO:0000313" key="8">
    <source>
        <dbReference type="EMBL" id="MFD2907917.1"/>
    </source>
</evidence>
<dbReference type="Pfam" id="PF01202">
    <property type="entry name" value="SKI"/>
    <property type="match status" value="1"/>
</dbReference>
<feature type="binding site" evidence="7">
    <location>
        <position position="119"/>
    </location>
    <ligand>
        <name>ATP</name>
        <dbReference type="ChEBI" id="CHEBI:30616"/>
    </ligand>
</feature>
<feature type="binding site" evidence="7">
    <location>
        <position position="56"/>
    </location>
    <ligand>
        <name>substrate</name>
    </ligand>
</feature>
<name>A0ABW5Z5J3_9FLAO</name>
<proteinExistence type="inferred from homology"/>
<keyword evidence="7" id="KW-0963">Cytoplasm</keyword>
<feature type="binding site" evidence="7">
    <location>
        <position position="79"/>
    </location>
    <ligand>
        <name>substrate</name>
    </ligand>
</feature>
<keyword evidence="5 7" id="KW-0067">ATP-binding</keyword>
<feature type="binding site" evidence="7">
    <location>
        <position position="32"/>
    </location>
    <ligand>
        <name>substrate</name>
    </ligand>
</feature>
<dbReference type="InterPro" id="IPR027417">
    <property type="entry name" value="P-loop_NTPase"/>
</dbReference>
<dbReference type="PRINTS" id="PR01100">
    <property type="entry name" value="SHIKIMTKNASE"/>
</dbReference>
<dbReference type="Gene3D" id="3.40.50.300">
    <property type="entry name" value="P-loop containing nucleotide triphosphate hydrolases"/>
    <property type="match status" value="1"/>
</dbReference>
<comment type="pathway">
    <text evidence="7">Metabolic intermediate biosynthesis; chorismate biosynthesis; chorismate from D-erythrose 4-phosphate and phosphoenolpyruvate: step 5/7.</text>
</comment>
<evidence type="ECO:0000256" key="7">
    <source>
        <dbReference type="HAMAP-Rule" id="MF_00109"/>
    </source>
</evidence>
<comment type="similarity">
    <text evidence="7">Belongs to the shikimate kinase family.</text>
</comment>
<keyword evidence="9" id="KW-1185">Reference proteome</keyword>
<reference evidence="9" key="1">
    <citation type="journal article" date="2019" name="Int. J. Syst. Evol. Microbiol.">
        <title>The Global Catalogue of Microorganisms (GCM) 10K type strain sequencing project: providing services to taxonomists for standard genome sequencing and annotation.</title>
        <authorList>
            <consortium name="The Broad Institute Genomics Platform"/>
            <consortium name="The Broad Institute Genome Sequencing Center for Infectious Disease"/>
            <person name="Wu L."/>
            <person name="Ma J."/>
        </authorList>
    </citation>
    <scope>NUCLEOTIDE SEQUENCE [LARGE SCALE GENOMIC DNA]</scope>
    <source>
        <strain evidence="9">KCTC 52644</strain>
    </source>
</reference>
<evidence type="ECO:0000256" key="6">
    <source>
        <dbReference type="ARBA" id="ARBA00023141"/>
    </source>
</evidence>
<keyword evidence="4 7" id="KW-0418">Kinase</keyword>
<keyword evidence="6 7" id="KW-0057">Aromatic amino acid biosynthesis</keyword>
<gene>
    <name evidence="7" type="primary">aroK</name>
    <name evidence="8" type="ORF">ACFSX9_04120</name>
</gene>
<dbReference type="HAMAP" id="MF_00109">
    <property type="entry name" value="Shikimate_kinase"/>
    <property type="match status" value="1"/>
</dbReference>
<keyword evidence="7" id="KW-0479">Metal-binding</keyword>
<dbReference type="InterPro" id="IPR000623">
    <property type="entry name" value="Shikimate_kinase/TSH1"/>
</dbReference>
<organism evidence="8 9">
    <name type="scientific">Flavobacterium ardleyense</name>
    <dbReference type="NCBI Taxonomy" id="2038737"/>
    <lineage>
        <taxon>Bacteria</taxon>
        <taxon>Pseudomonadati</taxon>
        <taxon>Bacteroidota</taxon>
        <taxon>Flavobacteriia</taxon>
        <taxon>Flavobacteriales</taxon>
        <taxon>Flavobacteriaceae</taxon>
        <taxon>Flavobacterium</taxon>
    </lineage>
</organism>
<comment type="cofactor">
    <cofactor evidence="7">
        <name>Mg(2+)</name>
        <dbReference type="ChEBI" id="CHEBI:18420"/>
    </cofactor>
    <text evidence="7">Binds 1 Mg(2+) ion per subunit.</text>
</comment>
<dbReference type="PANTHER" id="PTHR21087">
    <property type="entry name" value="SHIKIMATE KINASE"/>
    <property type="match status" value="1"/>
</dbReference>
<evidence type="ECO:0000313" key="9">
    <source>
        <dbReference type="Proteomes" id="UP001597549"/>
    </source>
</evidence>
<dbReference type="SUPFAM" id="SSF52540">
    <property type="entry name" value="P-loop containing nucleoside triphosphate hydrolases"/>
    <property type="match status" value="1"/>
</dbReference>
<dbReference type="InterPro" id="IPR031322">
    <property type="entry name" value="Shikimate/glucono_kinase"/>
</dbReference>
<evidence type="ECO:0000256" key="5">
    <source>
        <dbReference type="ARBA" id="ARBA00022840"/>
    </source>
</evidence>
<protein>
    <recommendedName>
        <fullName evidence="7">Shikimate kinase</fullName>
        <shortName evidence="7">SK</shortName>
        <ecNumber evidence="7">2.7.1.71</ecNumber>
    </recommendedName>
</protein>
<comment type="subunit">
    <text evidence="7">Monomer.</text>
</comment>
<evidence type="ECO:0000256" key="4">
    <source>
        <dbReference type="ARBA" id="ARBA00022777"/>
    </source>
</evidence>
<feature type="binding site" evidence="7">
    <location>
        <position position="14"/>
    </location>
    <ligand>
        <name>Mg(2+)</name>
        <dbReference type="ChEBI" id="CHEBI:18420"/>
    </ligand>
</feature>
<dbReference type="Proteomes" id="UP001597549">
    <property type="component" value="Unassembled WGS sequence"/>
</dbReference>
<evidence type="ECO:0000256" key="1">
    <source>
        <dbReference type="ARBA" id="ARBA00022605"/>
    </source>
</evidence>